<dbReference type="Pfam" id="PF01810">
    <property type="entry name" value="LysE"/>
    <property type="match status" value="1"/>
</dbReference>
<keyword evidence="2" id="KW-1003">Cell membrane</keyword>
<evidence type="ECO:0000256" key="4">
    <source>
        <dbReference type="ARBA" id="ARBA00022989"/>
    </source>
</evidence>
<dbReference type="EMBL" id="JAVIIQ010000002">
    <property type="protein sequence ID" value="MDX8530796.1"/>
    <property type="molecule type" value="Genomic_DNA"/>
</dbReference>
<comment type="caution">
    <text evidence="7">The sequence shown here is derived from an EMBL/GenBank/DDBJ whole genome shotgun (WGS) entry which is preliminary data.</text>
</comment>
<organism evidence="7 8">
    <name type="scientific">Mesorhizobium vachelliae</name>
    <dbReference type="NCBI Taxonomy" id="3072309"/>
    <lineage>
        <taxon>Bacteria</taxon>
        <taxon>Pseudomonadati</taxon>
        <taxon>Pseudomonadota</taxon>
        <taxon>Alphaproteobacteria</taxon>
        <taxon>Hyphomicrobiales</taxon>
        <taxon>Phyllobacteriaceae</taxon>
        <taxon>Mesorhizobium</taxon>
    </lineage>
</organism>
<keyword evidence="3 6" id="KW-0812">Transmembrane</keyword>
<evidence type="ECO:0000256" key="1">
    <source>
        <dbReference type="ARBA" id="ARBA00004651"/>
    </source>
</evidence>
<reference evidence="7 8" key="1">
    <citation type="submission" date="2023-08" db="EMBL/GenBank/DDBJ databases">
        <title>Implementing the SeqCode for naming new Mesorhizobium species isolated from Vachellia karroo root nodules.</title>
        <authorList>
            <person name="Van Lill M."/>
        </authorList>
    </citation>
    <scope>NUCLEOTIDE SEQUENCE [LARGE SCALE GENOMIC DNA]</scope>
    <source>
        <strain evidence="7 8">VK25D</strain>
    </source>
</reference>
<dbReference type="RefSeq" id="WP_320246175.1">
    <property type="nucleotide sequence ID" value="NZ_JAVIIQ010000002.1"/>
</dbReference>
<evidence type="ECO:0000256" key="6">
    <source>
        <dbReference type="SAM" id="Phobius"/>
    </source>
</evidence>
<dbReference type="InterPro" id="IPR001123">
    <property type="entry name" value="LeuE-type"/>
</dbReference>
<keyword evidence="5 6" id="KW-0472">Membrane</keyword>
<protein>
    <submittedName>
        <fullName evidence="7">LysE family transporter</fullName>
    </submittedName>
</protein>
<comment type="subcellular location">
    <subcellularLocation>
        <location evidence="1">Cell membrane</location>
        <topology evidence="1">Multi-pass membrane protein</topology>
    </subcellularLocation>
</comment>
<feature type="transmembrane region" description="Helical" evidence="6">
    <location>
        <begin position="165"/>
        <end position="186"/>
    </location>
</feature>
<feature type="transmembrane region" description="Helical" evidence="6">
    <location>
        <begin position="66"/>
        <end position="84"/>
    </location>
</feature>
<accession>A0ABU4ZZF1</accession>
<feature type="transmembrane region" description="Helical" evidence="6">
    <location>
        <begin position="132"/>
        <end position="153"/>
    </location>
</feature>
<proteinExistence type="predicted"/>
<feature type="transmembrane region" description="Helical" evidence="6">
    <location>
        <begin position="38"/>
        <end position="54"/>
    </location>
</feature>
<gene>
    <name evidence="7" type="ORF">RFM42_07390</name>
</gene>
<evidence type="ECO:0000313" key="8">
    <source>
        <dbReference type="Proteomes" id="UP001285154"/>
    </source>
</evidence>
<evidence type="ECO:0000256" key="2">
    <source>
        <dbReference type="ARBA" id="ARBA00022475"/>
    </source>
</evidence>
<evidence type="ECO:0000256" key="3">
    <source>
        <dbReference type="ARBA" id="ARBA00022692"/>
    </source>
</evidence>
<dbReference type="Proteomes" id="UP001285154">
    <property type="component" value="Unassembled WGS sequence"/>
</dbReference>
<keyword evidence="4 6" id="KW-1133">Transmembrane helix</keyword>
<evidence type="ECO:0000313" key="7">
    <source>
        <dbReference type="EMBL" id="MDX8530796.1"/>
    </source>
</evidence>
<name>A0ABU4ZZF1_9HYPH</name>
<sequence length="187" mass="19709">MSNSLFLLEAFLLFVAPGPTNALLMAGAVKREQATKLLAAQACGYGIAAAFWLLSRPLMPTDAIQILKFVAVGWLSVLGLRLMASNPIEESGDVSGRRHGLSVLATTALNPKAFIYCLAMVPMDGGPEKLGIFWLALVGITAITGSLWVLLGKRLRGGRRVADKVAGAALLGFALLLLRPLLIAAAI</sequence>
<keyword evidence="8" id="KW-1185">Reference proteome</keyword>
<evidence type="ECO:0000256" key="5">
    <source>
        <dbReference type="ARBA" id="ARBA00023136"/>
    </source>
</evidence>